<keyword evidence="9" id="KW-1185">Reference proteome</keyword>
<evidence type="ECO:0000256" key="2">
    <source>
        <dbReference type="ARBA" id="ARBA00007175"/>
    </source>
</evidence>
<evidence type="ECO:0000256" key="5">
    <source>
        <dbReference type="ARBA" id="ARBA00023242"/>
    </source>
</evidence>
<feature type="compositionally biased region" description="Acidic residues" evidence="6">
    <location>
        <begin position="125"/>
        <end position="139"/>
    </location>
</feature>
<dbReference type="EnsemblMetazoa" id="XM_019914746.1">
    <property type="protein sequence ID" value="XP_019770305.1"/>
    <property type="gene ID" value="LOC109544505"/>
</dbReference>
<evidence type="ECO:0000256" key="3">
    <source>
        <dbReference type="ARBA" id="ARBA00015520"/>
    </source>
</evidence>
<dbReference type="HOGENOM" id="CLU_102430_0_0_1"/>
<dbReference type="InterPro" id="IPR019186">
    <property type="entry name" value="Nucleolar_protein_12"/>
</dbReference>
<reference evidence="7 9" key="1">
    <citation type="journal article" date="2013" name="Genome Biol.">
        <title>Draft genome of the mountain pine beetle, Dendroctonus ponderosae Hopkins, a major forest pest.</title>
        <authorList>
            <person name="Keeling C.I."/>
            <person name="Yuen M.M."/>
            <person name="Liao N.Y."/>
            <person name="Docking T.R."/>
            <person name="Chan S.K."/>
            <person name="Taylor G.A."/>
            <person name="Palmquist D.L."/>
            <person name="Jackman S.D."/>
            <person name="Nguyen A."/>
            <person name="Li M."/>
            <person name="Henderson H."/>
            <person name="Janes J.K."/>
            <person name="Zhao Y."/>
            <person name="Pandoh P."/>
            <person name="Moore R."/>
            <person name="Sperling F.A."/>
            <person name="Huber D.P."/>
            <person name="Birol I."/>
            <person name="Jones S.J."/>
            <person name="Bohlmann J."/>
        </authorList>
    </citation>
    <scope>NUCLEOTIDE SEQUENCE</scope>
</reference>
<feature type="region of interest" description="Disordered" evidence="6">
    <location>
        <begin position="38"/>
        <end position="63"/>
    </location>
</feature>
<evidence type="ECO:0000313" key="8">
    <source>
        <dbReference type="EnsemblMetazoa" id="XP_019770305.1"/>
    </source>
</evidence>
<dbReference type="Proteomes" id="UP000019118">
    <property type="component" value="Unassembled WGS sequence"/>
</dbReference>
<dbReference type="PANTHER" id="PTHR14577">
    <property type="entry name" value="NUCLEOLAR PROTEIN 12"/>
    <property type="match status" value="1"/>
</dbReference>
<evidence type="ECO:0000256" key="6">
    <source>
        <dbReference type="SAM" id="MobiDB-lite"/>
    </source>
</evidence>
<dbReference type="GO" id="GO:0005730">
    <property type="term" value="C:nucleolus"/>
    <property type="evidence" value="ECO:0007669"/>
    <property type="project" value="UniProtKB-SubCell"/>
</dbReference>
<feature type="compositionally biased region" description="Basic and acidic residues" evidence="6">
    <location>
        <begin position="161"/>
        <end position="173"/>
    </location>
</feature>
<dbReference type="Pfam" id="PF09805">
    <property type="entry name" value="Nop25"/>
    <property type="match status" value="1"/>
</dbReference>
<feature type="compositionally biased region" description="Basic residues" evidence="6">
    <location>
        <begin position="38"/>
        <end position="47"/>
    </location>
</feature>
<organism evidence="7">
    <name type="scientific">Dendroctonus ponderosae</name>
    <name type="common">Mountain pine beetle</name>
    <dbReference type="NCBI Taxonomy" id="77166"/>
    <lineage>
        <taxon>Eukaryota</taxon>
        <taxon>Metazoa</taxon>
        <taxon>Ecdysozoa</taxon>
        <taxon>Arthropoda</taxon>
        <taxon>Hexapoda</taxon>
        <taxon>Insecta</taxon>
        <taxon>Pterygota</taxon>
        <taxon>Neoptera</taxon>
        <taxon>Endopterygota</taxon>
        <taxon>Coleoptera</taxon>
        <taxon>Polyphaga</taxon>
        <taxon>Cucujiformia</taxon>
        <taxon>Curculionidae</taxon>
        <taxon>Scolytinae</taxon>
        <taxon>Dendroctonus</taxon>
    </lineage>
</organism>
<name>N6TYA1_DENPD</name>
<dbReference type="PANTHER" id="PTHR14577:SF0">
    <property type="entry name" value="NUCLEOLAR PROTEIN 12"/>
    <property type="match status" value="1"/>
</dbReference>
<gene>
    <name evidence="8" type="primary">109544505</name>
    <name evidence="7" type="ORF">YQE_12197</name>
</gene>
<reference evidence="8" key="2">
    <citation type="submission" date="2024-08" db="UniProtKB">
        <authorList>
            <consortium name="EnsemblMetazoa"/>
        </authorList>
    </citation>
    <scope>IDENTIFICATION</scope>
</reference>
<protein>
    <recommendedName>
        <fullName evidence="3">Nucleolar protein 12</fullName>
    </recommendedName>
</protein>
<keyword evidence="4" id="KW-0175">Coiled coil</keyword>
<evidence type="ECO:0000256" key="4">
    <source>
        <dbReference type="ARBA" id="ARBA00023054"/>
    </source>
</evidence>
<keyword evidence="5" id="KW-0539">Nucleus</keyword>
<feature type="non-terminal residue" evidence="7">
    <location>
        <position position="1"/>
    </location>
</feature>
<feature type="compositionally biased region" description="Basic and acidic residues" evidence="6">
    <location>
        <begin position="48"/>
        <end position="63"/>
    </location>
</feature>
<dbReference type="EMBL" id="KB741277">
    <property type="protein sequence ID" value="ENN71272.1"/>
    <property type="molecule type" value="Genomic_DNA"/>
</dbReference>
<dbReference type="OrthoDB" id="551633at2759"/>
<feature type="compositionally biased region" description="Low complexity" evidence="6">
    <location>
        <begin position="148"/>
        <end position="159"/>
    </location>
</feature>
<feature type="region of interest" description="Disordered" evidence="6">
    <location>
        <begin position="115"/>
        <end position="232"/>
    </location>
</feature>
<evidence type="ECO:0000313" key="9">
    <source>
        <dbReference type="Proteomes" id="UP000019118"/>
    </source>
</evidence>
<evidence type="ECO:0000256" key="1">
    <source>
        <dbReference type="ARBA" id="ARBA00004604"/>
    </source>
</evidence>
<dbReference type="GO" id="GO:0019843">
    <property type="term" value="F:rRNA binding"/>
    <property type="evidence" value="ECO:0007669"/>
    <property type="project" value="TreeGrafter"/>
</dbReference>
<accession>N6TYA1</accession>
<sequence length="232" mass="27268">MAMASVKRGNKKPKKRAKKVNLVFDEVKRRDFLTGFRKRKLQRKKHAQEKLENDLKEERKRLKSDAKESYKKLVVSHRDIPELEKYLSNEYEEDDVTVKVVELSTNEIAKQSNWIGANRPKYESDQEEEVKPEDPEEIPGMELKAKTPKATKVTKPSTKQFHSEKQVKKELKKQATKNVQKSKVFQKKNKMEQRKQKKQSLRANKLKEGAKQKFGKKGNKNGRFTKRNKDTD</sequence>
<feature type="compositionally biased region" description="Basic residues" evidence="6">
    <location>
        <begin position="213"/>
        <end position="226"/>
    </location>
</feature>
<comment type="similarity">
    <text evidence="2">Belongs to the RRP17 family.</text>
</comment>
<dbReference type="AlphaFoldDB" id="N6TYA1"/>
<comment type="subcellular location">
    <subcellularLocation>
        <location evidence="1">Nucleus</location>
        <location evidence="1">Nucleolus</location>
    </subcellularLocation>
</comment>
<evidence type="ECO:0000313" key="7">
    <source>
        <dbReference type="EMBL" id="ENN71272.1"/>
    </source>
</evidence>
<proteinExistence type="inferred from homology"/>
<dbReference type="OMA" id="GMDFDPN"/>